<gene>
    <name evidence="2" type="ORF">METZ01_LOCUS472412</name>
</gene>
<dbReference type="PANTHER" id="PTHR47183">
    <property type="entry name" value="GLUCOSE-1-PHOSPHATE CYTIDYLYLTRANSFERASE-RELATED"/>
    <property type="match status" value="1"/>
</dbReference>
<protein>
    <recommendedName>
        <fullName evidence="1">Nucleotidyl transferase domain-containing protein</fullName>
    </recommendedName>
</protein>
<evidence type="ECO:0000313" key="2">
    <source>
        <dbReference type="EMBL" id="SVE19558.1"/>
    </source>
</evidence>
<evidence type="ECO:0000259" key="1">
    <source>
        <dbReference type="Pfam" id="PF00483"/>
    </source>
</evidence>
<name>A0A383BJF8_9ZZZZ</name>
<dbReference type="InterPro" id="IPR013446">
    <property type="entry name" value="G1P_cyt_trans-like"/>
</dbReference>
<dbReference type="InterPro" id="IPR005835">
    <property type="entry name" value="NTP_transferase_dom"/>
</dbReference>
<dbReference type="InterPro" id="IPR029044">
    <property type="entry name" value="Nucleotide-diphossugar_trans"/>
</dbReference>
<dbReference type="AlphaFoldDB" id="A0A383BJF8"/>
<dbReference type="EMBL" id="UINC01200599">
    <property type="protein sequence ID" value="SVE19558.1"/>
    <property type="molecule type" value="Genomic_DNA"/>
</dbReference>
<sequence length="212" mass="24164">MKVIILAGGLGSRLGLETEKIPKPMVEIGSMPVLVHIMKIYSHFGYTEFILAPGYKAENIKTYFSSYQTNEDWKIDCVDTGLNTQTGGRIKRAMEFVGNHRVMVTYGDGLANIDISKLMYFHKKHKKLATVTAVRPPARFGRLDLDGDMVIHFAEKPQSAEGWINGGFFVLEPEVKHYIAGDEMPFENLPLRNLVNDKQLVSYRHKRFWKPM</sequence>
<dbReference type="Pfam" id="PF00483">
    <property type="entry name" value="NTP_transferase"/>
    <property type="match status" value="1"/>
</dbReference>
<accession>A0A383BJF8</accession>
<dbReference type="PANTHER" id="PTHR47183:SF1">
    <property type="entry name" value="GLUCOSE-1-PHOSPHATE CYTIDYLYLTRANSFERASE"/>
    <property type="match status" value="1"/>
</dbReference>
<organism evidence="2">
    <name type="scientific">marine metagenome</name>
    <dbReference type="NCBI Taxonomy" id="408172"/>
    <lineage>
        <taxon>unclassified sequences</taxon>
        <taxon>metagenomes</taxon>
        <taxon>ecological metagenomes</taxon>
    </lineage>
</organism>
<feature type="domain" description="Nucleotidyl transferase" evidence="1">
    <location>
        <begin position="2"/>
        <end position="181"/>
    </location>
</feature>
<proteinExistence type="predicted"/>
<feature type="non-terminal residue" evidence="2">
    <location>
        <position position="212"/>
    </location>
</feature>
<dbReference type="GO" id="GO:0047343">
    <property type="term" value="F:glucose-1-phosphate cytidylyltransferase activity"/>
    <property type="evidence" value="ECO:0007669"/>
    <property type="project" value="InterPro"/>
</dbReference>
<dbReference type="SUPFAM" id="SSF53448">
    <property type="entry name" value="Nucleotide-diphospho-sugar transferases"/>
    <property type="match status" value="1"/>
</dbReference>
<dbReference type="Gene3D" id="3.90.550.10">
    <property type="entry name" value="Spore Coat Polysaccharide Biosynthesis Protein SpsA, Chain A"/>
    <property type="match status" value="1"/>
</dbReference>
<reference evidence="2" key="1">
    <citation type="submission" date="2018-05" db="EMBL/GenBank/DDBJ databases">
        <authorList>
            <person name="Lanie J.A."/>
            <person name="Ng W.-L."/>
            <person name="Kazmierczak K.M."/>
            <person name="Andrzejewski T.M."/>
            <person name="Davidsen T.M."/>
            <person name="Wayne K.J."/>
            <person name="Tettelin H."/>
            <person name="Glass J.I."/>
            <person name="Rusch D."/>
            <person name="Podicherti R."/>
            <person name="Tsui H.-C.T."/>
            <person name="Winkler M.E."/>
        </authorList>
    </citation>
    <scope>NUCLEOTIDE SEQUENCE</scope>
</reference>